<keyword evidence="3" id="KW-1185">Reference proteome</keyword>
<dbReference type="Pfam" id="PF12770">
    <property type="entry name" value="CHAT"/>
    <property type="match status" value="1"/>
</dbReference>
<dbReference type="RefSeq" id="WP_226190379.1">
    <property type="nucleotide sequence ID" value="NZ_JAJADQ010000017.1"/>
</dbReference>
<feature type="domain" description="CHAT" evidence="1">
    <location>
        <begin position="103"/>
        <end position="337"/>
    </location>
</feature>
<organism evidence="2 3">
    <name type="scientific">Hymenobacter nitidus</name>
    <dbReference type="NCBI Taxonomy" id="2880929"/>
    <lineage>
        <taxon>Bacteria</taxon>
        <taxon>Pseudomonadati</taxon>
        <taxon>Bacteroidota</taxon>
        <taxon>Cytophagia</taxon>
        <taxon>Cytophagales</taxon>
        <taxon>Hymenobacteraceae</taxon>
        <taxon>Hymenobacter</taxon>
    </lineage>
</organism>
<name>A0ABS8AJ24_9BACT</name>
<gene>
    <name evidence="2" type="ORF">LGH70_22765</name>
</gene>
<evidence type="ECO:0000259" key="1">
    <source>
        <dbReference type="Pfam" id="PF12770"/>
    </source>
</evidence>
<dbReference type="Proteomes" id="UP001165297">
    <property type="component" value="Unassembled WGS sequence"/>
</dbReference>
<dbReference type="InterPro" id="IPR024983">
    <property type="entry name" value="CHAT_dom"/>
</dbReference>
<accession>A0ABS8AJ24</accession>
<evidence type="ECO:0000313" key="3">
    <source>
        <dbReference type="Proteomes" id="UP001165297"/>
    </source>
</evidence>
<evidence type="ECO:0000313" key="2">
    <source>
        <dbReference type="EMBL" id="MCB2380433.1"/>
    </source>
</evidence>
<dbReference type="EMBL" id="JAJADQ010000017">
    <property type="protein sequence ID" value="MCB2380433.1"/>
    <property type="molecule type" value="Genomic_DNA"/>
</dbReference>
<comment type="caution">
    <text evidence="2">The sequence shown here is derived from an EMBL/GenBank/DDBJ whole genome shotgun (WGS) entry which is preliminary data.</text>
</comment>
<proteinExistence type="predicted"/>
<sequence>MKKPLELLILDTGQDVQAVAYARYNNNSAVEIIQCNAIPALNEFRIRLNQVATGEAASPPTKEELSIFGKNLFNFAFNKKVLDVYRRLPNETIKIQVISNRPDFQSLPWEYLQDPMANIGPNRSRGIVRIVPTIGNEIPEIRKLKNKLRLLFVYADPTDQAYVAWEDIQNTIEREFLGRLEQGTFEMKVIEGSSIEQLNEALISNSYDILHFNGHGSIIMQGVDKGTGILVFRDRVTGESQEVPASKLAMILSGRNLQLVVLSACNSSAGDFSKSYAVVAQALVESGIPAVVANQFAVTNSIAATFSSGLYRGLLATGDIDEAVAEGRQVLALADHTTLEWGIPTLYRHVDASKLFEV</sequence>
<reference evidence="2" key="1">
    <citation type="submission" date="2021-10" db="EMBL/GenBank/DDBJ databases">
        <authorList>
            <person name="Dean J.D."/>
            <person name="Kim M.K."/>
            <person name="Newey C.N."/>
            <person name="Stoker T.S."/>
            <person name="Thompson D.W."/>
            <person name="Grose J.H."/>
        </authorList>
    </citation>
    <scope>NUCLEOTIDE SEQUENCE</scope>
    <source>
        <strain evidence="2">BT635</strain>
    </source>
</reference>
<protein>
    <submittedName>
        <fullName evidence="2">CHAT domain-containing protein</fullName>
    </submittedName>
</protein>